<keyword evidence="7 8" id="KW-0131">Cell cycle</keyword>
<dbReference type="NCBIfam" id="TIGR01087">
    <property type="entry name" value="murD"/>
    <property type="match status" value="1"/>
</dbReference>
<dbReference type="SUPFAM" id="SSF53623">
    <property type="entry name" value="MurD-like peptide ligases, catalytic domain"/>
    <property type="match status" value="1"/>
</dbReference>
<comment type="similarity">
    <text evidence="7">Belongs to the MurCDEF family.</text>
</comment>
<dbReference type="UniPathway" id="UPA00219"/>
<keyword evidence="7 8" id="KW-0573">Peptidoglycan synthesis</keyword>
<keyword evidence="7 8" id="KW-0132">Cell division</keyword>
<dbReference type="Gene3D" id="3.90.190.20">
    <property type="entry name" value="Mur ligase, C-terminal domain"/>
    <property type="match status" value="1"/>
</dbReference>
<proteinExistence type="inferred from homology"/>
<evidence type="ECO:0000259" key="10">
    <source>
        <dbReference type="Pfam" id="PF08245"/>
    </source>
</evidence>
<dbReference type="Gene3D" id="3.40.1190.10">
    <property type="entry name" value="Mur-like, catalytic domain"/>
    <property type="match status" value="1"/>
</dbReference>
<dbReference type="InterPro" id="IPR005762">
    <property type="entry name" value="MurD"/>
</dbReference>
<keyword evidence="7 8" id="KW-0133">Cell shape</keyword>
<evidence type="ECO:0000256" key="3">
    <source>
        <dbReference type="ARBA" id="ARBA00022490"/>
    </source>
</evidence>
<dbReference type="HAMAP" id="MF_00639">
    <property type="entry name" value="MurD"/>
    <property type="match status" value="1"/>
</dbReference>
<sequence>MIKDKKDKKITVLGFGKSGASSARRLAQLNNKVIVSESKGNESFDPELISDLQGMGVLFEFGGHSLSSISDSDLIIISPGIHLDIPIVVDAKKRNIPVISEIELAYRFLSKPIIAVTGTNGKTTTTTLIGEFLKAAGKNIAIAGNIGRPLVEVDDKNLDFIVVELSSYQLETILTFRPWIAAILNLTEDHLERHKSMDEYALCKSRIFMNQRKTDFIIYNADDPRVVNLLPKAEAKLIPFSKRNAFIKKDEMLIPGDHNLENALAAAQIALIAGVKIKVIKEVLSTFKGVEHRIELFTEKKGVKYYNDSKATNPDSTVVALKSLDEGKRNVILIAGGRDKGGDLTNLAKMIKASVKKAILIGEAAERFGKALKEHNFQDIIFASSFEEAVNISYSLAQNNEKVVLSPACASFDMFKNFEERGIQFKKLVNSLPQ</sequence>
<accession>A0A833L144</accession>
<dbReference type="AlphaFoldDB" id="A0A833L144"/>
<evidence type="ECO:0000259" key="9">
    <source>
        <dbReference type="Pfam" id="PF02875"/>
    </source>
</evidence>
<dbReference type="GO" id="GO:0071555">
    <property type="term" value="P:cell wall organization"/>
    <property type="evidence" value="ECO:0007669"/>
    <property type="project" value="UniProtKB-KW"/>
</dbReference>
<dbReference type="InterPro" id="IPR036565">
    <property type="entry name" value="Mur-like_cat_sf"/>
</dbReference>
<evidence type="ECO:0000313" key="11">
    <source>
        <dbReference type="EMBL" id="KAF0134175.1"/>
    </source>
</evidence>
<dbReference type="GO" id="GO:0005737">
    <property type="term" value="C:cytoplasm"/>
    <property type="evidence" value="ECO:0007669"/>
    <property type="project" value="UniProtKB-SubCell"/>
</dbReference>
<keyword evidence="3 7" id="KW-0963">Cytoplasm</keyword>
<keyword evidence="5 7" id="KW-0547">Nucleotide-binding</keyword>
<name>A0A833L144_UNCSA</name>
<dbReference type="GO" id="GO:0009252">
    <property type="term" value="P:peptidoglycan biosynthetic process"/>
    <property type="evidence" value="ECO:0007669"/>
    <property type="project" value="UniProtKB-UniRule"/>
</dbReference>
<dbReference type="GO" id="GO:0005524">
    <property type="term" value="F:ATP binding"/>
    <property type="evidence" value="ECO:0007669"/>
    <property type="project" value="UniProtKB-UniRule"/>
</dbReference>
<keyword evidence="6 7" id="KW-0067">ATP-binding</keyword>
<reference evidence="11 12" key="1">
    <citation type="submission" date="2019-12" db="EMBL/GenBank/DDBJ databases">
        <authorList>
            <person name="Wolfe R."/>
            <person name="Danczak R."/>
            <person name="Wilkins M."/>
        </authorList>
    </citation>
    <scope>NUCLEOTIDE SEQUENCE [LARGE SCALE GENOMIC DNA]</scope>
    <source>
        <strain evidence="11">X2_MaxBin.013</strain>
    </source>
</reference>
<feature type="binding site" evidence="7">
    <location>
        <begin position="118"/>
        <end position="124"/>
    </location>
    <ligand>
        <name>ATP</name>
        <dbReference type="ChEBI" id="CHEBI:30616"/>
    </ligand>
</feature>
<dbReference type="GO" id="GO:0008764">
    <property type="term" value="F:UDP-N-acetylmuramoylalanine-D-glutamate ligase activity"/>
    <property type="evidence" value="ECO:0007669"/>
    <property type="project" value="UniProtKB-UniRule"/>
</dbReference>
<evidence type="ECO:0000256" key="1">
    <source>
        <dbReference type="ARBA" id="ARBA00004496"/>
    </source>
</evidence>
<dbReference type="InterPro" id="IPR013221">
    <property type="entry name" value="Mur_ligase_cen"/>
</dbReference>
<gene>
    <name evidence="7" type="primary">murD</name>
    <name evidence="11" type="ORF">FD145_818</name>
</gene>
<evidence type="ECO:0000256" key="6">
    <source>
        <dbReference type="ARBA" id="ARBA00022840"/>
    </source>
</evidence>
<keyword evidence="7 8" id="KW-0961">Cell wall biogenesis/degradation</keyword>
<feature type="domain" description="Mur ligase C-terminal" evidence="9">
    <location>
        <begin position="292"/>
        <end position="409"/>
    </location>
</feature>
<dbReference type="InterPro" id="IPR036615">
    <property type="entry name" value="Mur_ligase_C_dom_sf"/>
</dbReference>
<dbReference type="Pfam" id="PF08245">
    <property type="entry name" value="Mur_ligase_M"/>
    <property type="match status" value="1"/>
</dbReference>
<evidence type="ECO:0000256" key="8">
    <source>
        <dbReference type="RuleBase" id="RU003664"/>
    </source>
</evidence>
<protein>
    <recommendedName>
        <fullName evidence="7 8">UDP-N-acetylmuramoylalanine--D-glutamate ligase</fullName>
        <ecNumber evidence="7 8">6.3.2.9</ecNumber>
    </recommendedName>
    <alternativeName>
        <fullName evidence="7">D-glutamic acid-adding enzyme</fullName>
    </alternativeName>
    <alternativeName>
        <fullName evidence="7">UDP-N-acetylmuramoyl-L-alanyl-D-glutamate synthetase</fullName>
    </alternativeName>
</protein>
<dbReference type="SUPFAM" id="SSF51984">
    <property type="entry name" value="MurCD N-terminal domain"/>
    <property type="match status" value="1"/>
</dbReference>
<dbReference type="EC" id="6.3.2.9" evidence="7 8"/>
<evidence type="ECO:0000313" key="12">
    <source>
        <dbReference type="Proteomes" id="UP000488506"/>
    </source>
</evidence>
<evidence type="ECO:0000256" key="4">
    <source>
        <dbReference type="ARBA" id="ARBA00022598"/>
    </source>
</evidence>
<dbReference type="SUPFAM" id="SSF53244">
    <property type="entry name" value="MurD-like peptide ligases, peptide-binding domain"/>
    <property type="match status" value="1"/>
</dbReference>
<feature type="domain" description="Mur ligase central" evidence="10">
    <location>
        <begin position="116"/>
        <end position="245"/>
    </location>
</feature>
<comment type="subcellular location">
    <subcellularLocation>
        <location evidence="1 7 8">Cytoplasm</location>
    </subcellularLocation>
</comment>
<evidence type="ECO:0000256" key="2">
    <source>
        <dbReference type="ARBA" id="ARBA00004752"/>
    </source>
</evidence>
<dbReference type="Gene3D" id="3.40.50.720">
    <property type="entry name" value="NAD(P)-binding Rossmann-like Domain"/>
    <property type="match status" value="1"/>
</dbReference>
<evidence type="ECO:0000256" key="7">
    <source>
        <dbReference type="HAMAP-Rule" id="MF_00639"/>
    </source>
</evidence>
<dbReference type="InterPro" id="IPR004101">
    <property type="entry name" value="Mur_ligase_C"/>
</dbReference>
<dbReference type="GO" id="GO:0051301">
    <property type="term" value="P:cell division"/>
    <property type="evidence" value="ECO:0007669"/>
    <property type="project" value="UniProtKB-KW"/>
</dbReference>
<evidence type="ECO:0000256" key="5">
    <source>
        <dbReference type="ARBA" id="ARBA00022741"/>
    </source>
</evidence>
<dbReference type="PANTHER" id="PTHR43692">
    <property type="entry name" value="UDP-N-ACETYLMURAMOYLALANINE--D-GLUTAMATE LIGASE"/>
    <property type="match status" value="1"/>
</dbReference>
<comment type="caution">
    <text evidence="11">The sequence shown here is derived from an EMBL/GenBank/DDBJ whole genome shotgun (WGS) entry which is preliminary data.</text>
</comment>
<comment type="pathway">
    <text evidence="2 7 8">Cell wall biogenesis; peptidoglycan biosynthesis.</text>
</comment>
<dbReference type="EMBL" id="WPAF01000011">
    <property type="protein sequence ID" value="KAF0134175.1"/>
    <property type="molecule type" value="Genomic_DNA"/>
</dbReference>
<dbReference type="Pfam" id="PF21799">
    <property type="entry name" value="MurD-like_N"/>
    <property type="match status" value="1"/>
</dbReference>
<dbReference type="PANTHER" id="PTHR43692:SF1">
    <property type="entry name" value="UDP-N-ACETYLMURAMOYLALANINE--D-GLUTAMATE LIGASE"/>
    <property type="match status" value="1"/>
</dbReference>
<dbReference type="Proteomes" id="UP000488506">
    <property type="component" value="Unassembled WGS sequence"/>
</dbReference>
<dbReference type="Pfam" id="PF02875">
    <property type="entry name" value="Mur_ligase_C"/>
    <property type="match status" value="1"/>
</dbReference>
<comment type="catalytic activity">
    <reaction evidence="7 8">
        <text>UDP-N-acetyl-alpha-D-muramoyl-L-alanine + D-glutamate + ATP = UDP-N-acetyl-alpha-D-muramoyl-L-alanyl-D-glutamate + ADP + phosphate + H(+)</text>
        <dbReference type="Rhea" id="RHEA:16429"/>
        <dbReference type="ChEBI" id="CHEBI:15378"/>
        <dbReference type="ChEBI" id="CHEBI:29986"/>
        <dbReference type="ChEBI" id="CHEBI:30616"/>
        <dbReference type="ChEBI" id="CHEBI:43474"/>
        <dbReference type="ChEBI" id="CHEBI:83898"/>
        <dbReference type="ChEBI" id="CHEBI:83900"/>
        <dbReference type="ChEBI" id="CHEBI:456216"/>
        <dbReference type="EC" id="6.3.2.9"/>
    </reaction>
</comment>
<organism evidence="11 12">
    <name type="scientific">Candidatus Saganbacteria bacterium</name>
    <dbReference type="NCBI Taxonomy" id="2575572"/>
    <lineage>
        <taxon>Bacteria</taxon>
        <taxon>Bacillati</taxon>
        <taxon>Saganbacteria</taxon>
    </lineage>
</organism>
<keyword evidence="4 7" id="KW-0436">Ligase</keyword>
<comment type="function">
    <text evidence="7 8">Cell wall formation. Catalyzes the addition of glutamate to the nucleotide precursor UDP-N-acetylmuramoyl-L-alanine (UMA).</text>
</comment>
<dbReference type="GO" id="GO:0008360">
    <property type="term" value="P:regulation of cell shape"/>
    <property type="evidence" value="ECO:0007669"/>
    <property type="project" value="UniProtKB-KW"/>
</dbReference>